<sequence length="241" mass="26321">MTSGYMKGSISTIEKRFGFSSQTSGLVASFNEVGNTLLIVFVSYFGSRVHRPRLIGCGAILVSLAAFIISLPHFVLGIYEYDRSVSEKSNVTDICLPGQQSTAAPEQCTTLRASETQIALFLLLLGQGLLGIGAVPIQPFGISYIDDFASKSNSPFYLGIIFAATTLGPAIAFILMAVMLRVYVDIDKLPAVDVHLTHKDPRWVGAWWLGFLFTSALAAISAIPYFFFPRELQKEVRTHQG</sequence>
<comment type="caution">
    <text evidence="1">The sequence shown here is derived from an EMBL/GenBank/DDBJ whole genome shotgun (WGS) entry which is preliminary data.</text>
</comment>
<proteinExistence type="predicted"/>
<reference evidence="1" key="1">
    <citation type="submission" date="2021-08" db="EMBL/GenBank/DDBJ databases">
        <title>The first chromosome-level gecko genome reveals the dynamic sex chromosomes of Neotropical dwarf geckos (Sphaerodactylidae: Sphaerodactylus).</title>
        <authorList>
            <person name="Pinto B.J."/>
            <person name="Keating S.E."/>
            <person name="Gamble T."/>
        </authorList>
    </citation>
    <scope>NUCLEOTIDE SEQUENCE</scope>
    <source>
        <strain evidence="1">TG3544</strain>
    </source>
</reference>
<accession>A0ACB8FG28</accession>
<protein>
    <submittedName>
        <fullName evidence="1">Uncharacterized protein</fullName>
    </submittedName>
</protein>
<evidence type="ECO:0000313" key="1">
    <source>
        <dbReference type="EMBL" id="KAH8004044.1"/>
    </source>
</evidence>
<gene>
    <name evidence="1" type="ORF">K3G42_002156</name>
</gene>
<evidence type="ECO:0000313" key="2">
    <source>
        <dbReference type="Proteomes" id="UP000827872"/>
    </source>
</evidence>
<dbReference type="EMBL" id="CM037617">
    <property type="protein sequence ID" value="KAH8004044.1"/>
    <property type="molecule type" value="Genomic_DNA"/>
</dbReference>
<keyword evidence="2" id="KW-1185">Reference proteome</keyword>
<name>A0ACB8FG28_9SAUR</name>
<dbReference type="Proteomes" id="UP000827872">
    <property type="component" value="Linkage Group LG04"/>
</dbReference>
<organism evidence="1 2">
    <name type="scientific">Sphaerodactylus townsendi</name>
    <dbReference type="NCBI Taxonomy" id="933632"/>
    <lineage>
        <taxon>Eukaryota</taxon>
        <taxon>Metazoa</taxon>
        <taxon>Chordata</taxon>
        <taxon>Craniata</taxon>
        <taxon>Vertebrata</taxon>
        <taxon>Euteleostomi</taxon>
        <taxon>Lepidosauria</taxon>
        <taxon>Squamata</taxon>
        <taxon>Bifurcata</taxon>
        <taxon>Gekkota</taxon>
        <taxon>Sphaerodactylidae</taxon>
        <taxon>Sphaerodactylus</taxon>
    </lineage>
</organism>